<dbReference type="OrthoDB" id="850584at2"/>
<dbReference type="EMBL" id="MDGQ01000005">
    <property type="protein sequence ID" value="OEJ99722.1"/>
    <property type="molecule type" value="Genomic_DNA"/>
</dbReference>
<name>A0A1E5SKS5_9BACT</name>
<proteinExistence type="predicted"/>
<dbReference type="Proteomes" id="UP000095552">
    <property type="component" value="Unassembled WGS sequence"/>
</dbReference>
<reference evidence="1 2" key="1">
    <citation type="submission" date="2016-08" db="EMBL/GenBank/DDBJ databases">
        <title>Draft genome of Fabibacter sp. strain SK-8.</title>
        <authorList>
            <person name="Wong S.-K."/>
            <person name="Hamasaki K."/>
            <person name="Yoshizawa S."/>
        </authorList>
    </citation>
    <scope>NUCLEOTIDE SEQUENCE [LARGE SCALE GENOMIC DNA]</scope>
    <source>
        <strain evidence="1 2">SK-8</strain>
    </source>
</reference>
<evidence type="ECO:0008006" key="3">
    <source>
        <dbReference type="Google" id="ProtNLM"/>
    </source>
</evidence>
<comment type="caution">
    <text evidence="1">The sequence shown here is derived from an EMBL/GenBank/DDBJ whole genome shotgun (WGS) entry which is preliminary data.</text>
</comment>
<dbReference type="Pfam" id="PF09844">
    <property type="entry name" value="DUF2071"/>
    <property type="match status" value="1"/>
</dbReference>
<evidence type="ECO:0000313" key="2">
    <source>
        <dbReference type="Proteomes" id="UP000095552"/>
    </source>
</evidence>
<accession>A0A1E5SKS5</accession>
<dbReference type="STRING" id="1563681.BFP71_09135"/>
<protein>
    <recommendedName>
        <fullName evidence="3">DUF2071 domain-containing protein</fullName>
    </recommendedName>
</protein>
<dbReference type="RefSeq" id="WP_069835184.1">
    <property type="nucleotide sequence ID" value="NZ_MDGQ01000005.1"/>
</dbReference>
<organism evidence="1 2">
    <name type="scientific">Roseivirga misakiensis</name>
    <dbReference type="NCBI Taxonomy" id="1563681"/>
    <lineage>
        <taxon>Bacteria</taxon>
        <taxon>Pseudomonadati</taxon>
        <taxon>Bacteroidota</taxon>
        <taxon>Cytophagia</taxon>
        <taxon>Cytophagales</taxon>
        <taxon>Roseivirgaceae</taxon>
        <taxon>Roseivirga</taxon>
    </lineage>
</organism>
<gene>
    <name evidence="1" type="ORF">BFP71_09135</name>
</gene>
<keyword evidence="2" id="KW-1185">Reference proteome</keyword>
<evidence type="ECO:0000313" key="1">
    <source>
        <dbReference type="EMBL" id="OEJ99722.1"/>
    </source>
</evidence>
<sequence>MKFLKKIPITYSGTLNDVKLVNFSVAMDEVLPLVPKEIKVLDFNGRAVISMVNVKLKQMRPSFFPKWLSFEYQHVAFRLLVDDTNLNSGKAKGIYFLKSFTNKPLISVFGNLLSHYKLSNAEIHDVYGFDLWQNKKFLHYNLNEKTPLQKEWLKTSIGAIDRAYAVDNSSIYCTLIQREKWPIEWVNCIGFKTNFFKTAEFLGAFSVNEVIDYKWLPAKKISALL</sequence>
<dbReference type="InterPro" id="IPR018644">
    <property type="entry name" value="DUF2071"/>
</dbReference>
<dbReference type="AlphaFoldDB" id="A0A1E5SKS5"/>